<dbReference type="RefSeq" id="WP_056958523.1">
    <property type="nucleotide sequence ID" value="NZ_AYYN01000031.1"/>
</dbReference>
<comment type="caution">
    <text evidence="2">The sequence shown here is derived from an EMBL/GenBank/DDBJ whole genome shotgun (WGS) entry which is preliminary data.</text>
</comment>
<dbReference type="Gene3D" id="3.40.630.30">
    <property type="match status" value="1"/>
</dbReference>
<gene>
    <name evidence="2" type="ORF">FC48_GL001436</name>
</gene>
<dbReference type="Pfam" id="PF00583">
    <property type="entry name" value="Acetyltransf_1"/>
    <property type="match status" value="1"/>
</dbReference>
<evidence type="ECO:0000313" key="2">
    <source>
        <dbReference type="EMBL" id="KRM76738.1"/>
    </source>
</evidence>
<sequence length="174" mass="19689">MLLQRLDFLLPYTVKRLTSADVGAILALQAKHLEYHQHYQTDQVTKEDVLAELEALPPKALPEQKFYLGFYVKDELVVLVDLVLDHPKANCAWLGLVMTEKTKLRQHYATRVLTALKAALKREGYKELLTSSALSDVNAQGFLNALGFEQGMVTWVYDPKLGHDIQVVLRGIEL</sequence>
<keyword evidence="2" id="KW-0808">Transferase</keyword>
<dbReference type="PROSITE" id="PS51186">
    <property type="entry name" value="GNAT"/>
    <property type="match status" value="1"/>
</dbReference>
<reference evidence="2 3" key="1">
    <citation type="journal article" date="2015" name="Genome Announc.">
        <title>Expanding the biotechnology potential of lactobacilli through comparative genomics of 213 strains and associated genera.</title>
        <authorList>
            <person name="Sun Z."/>
            <person name="Harris H.M."/>
            <person name="McCann A."/>
            <person name="Guo C."/>
            <person name="Argimon S."/>
            <person name="Zhang W."/>
            <person name="Yang X."/>
            <person name="Jeffery I.B."/>
            <person name="Cooney J.C."/>
            <person name="Kagawa T.F."/>
            <person name="Liu W."/>
            <person name="Song Y."/>
            <person name="Salvetti E."/>
            <person name="Wrobel A."/>
            <person name="Rasinkangas P."/>
            <person name="Parkhill J."/>
            <person name="Rea M.C."/>
            <person name="O'Sullivan O."/>
            <person name="Ritari J."/>
            <person name="Douillard F.P."/>
            <person name="Paul Ross R."/>
            <person name="Yang R."/>
            <person name="Briner A.E."/>
            <person name="Felis G.E."/>
            <person name="de Vos W.M."/>
            <person name="Barrangou R."/>
            <person name="Klaenhammer T.R."/>
            <person name="Caufield P.W."/>
            <person name="Cui Y."/>
            <person name="Zhang H."/>
            <person name="O'Toole P.W."/>
        </authorList>
    </citation>
    <scope>NUCLEOTIDE SEQUENCE [LARGE SCALE GENOMIC DNA]</scope>
    <source>
        <strain evidence="2 3">DSM 20452</strain>
    </source>
</reference>
<protein>
    <submittedName>
        <fullName evidence="2">GCN5-related N-acetyltransferase</fullName>
    </submittedName>
</protein>
<dbReference type="InterPro" id="IPR000182">
    <property type="entry name" value="GNAT_dom"/>
</dbReference>
<dbReference type="InterPro" id="IPR016181">
    <property type="entry name" value="Acyl_CoA_acyltransferase"/>
</dbReference>
<dbReference type="SUPFAM" id="SSF55729">
    <property type="entry name" value="Acyl-CoA N-acyltransferases (Nat)"/>
    <property type="match status" value="1"/>
</dbReference>
<dbReference type="PATRIC" id="fig|1423772.3.peg.1528"/>
<dbReference type="AlphaFoldDB" id="A0A0R2BEB3"/>
<dbReference type="GO" id="GO:0016747">
    <property type="term" value="F:acyltransferase activity, transferring groups other than amino-acyl groups"/>
    <property type="evidence" value="ECO:0007669"/>
    <property type="project" value="InterPro"/>
</dbReference>
<evidence type="ECO:0000313" key="3">
    <source>
        <dbReference type="Proteomes" id="UP000051612"/>
    </source>
</evidence>
<feature type="domain" description="N-acetyltransferase" evidence="1">
    <location>
        <begin position="12"/>
        <end position="174"/>
    </location>
</feature>
<accession>A0A0R2BEB3</accession>
<name>A0A0R2BEB3_9LACO</name>
<proteinExistence type="predicted"/>
<organism evidence="2 3">
    <name type="scientific">Ligilactobacillus murinus DSM 20452 = NBRC 14221</name>
    <dbReference type="NCBI Taxonomy" id="1423772"/>
    <lineage>
        <taxon>Bacteria</taxon>
        <taxon>Bacillati</taxon>
        <taxon>Bacillota</taxon>
        <taxon>Bacilli</taxon>
        <taxon>Lactobacillales</taxon>
        <taxon>Lactobacillaceae</taxon>
        <taxon>Ligilactobacillus</taxon>
    </lineage>
</organism>
<dbReference type="Proteomes" id="UP000051612">
    <property type="component" value="Unassembled WGS sequence"/>
</dbReference>
<dbReference type="EMBL" id="AYYN01000031">
    <property type="protein sequence ID" value="KRM76738.1"/>
    <property type="molecule type" value="Genomic_DNA"/>
</dbReference>
<evidence type="ECO:0000259" key="1">
    <source>
        <dbReference type="PROSITE" id="PS51186"/>
    </source>
</evidence>